<organism evidence="1">
    <name type="scientific">Arundo donax</name>
    <name type="common">Giant reed</name>
    <name type="synonym">Donax arundinaceus</name>
    <dbReference type="NCBI Taxonomy" id="35708"/>
    <lineage>
        <taxon>Eukaryota</taxon>
        <taxon>Viridiplantae</taxon>
        <taxon>Streptophyta</taxon>
        <taxon>Embryophyta</taxon>
        <taxon>Tracheophyta</taxon>
        <taxon>Spermatophyta</taxon>
        <taxon>Magnoliopsida</taxon>
        <taxon>Liliopsida</taxon>
        <taxon>Poales</taxon>
        <taxon>Poaceae</taxon>
        <taxon>PACMAD clade</taxon>
        <taxon>Arundinoideae</taxon>
        <taxon>Arundineae</taxon>
        <taxon>Arundo</taxon>
    </lineage>
</organism>
<reference evidence="1" key="2">
    <citation type="journal article" date="2015" name="Data Brief">
        <title>Shoot transcriptome of the giant reed, Arundo donax.</title>
        <authorList>
            <person name="Barrero R.A."/>
            <person name="Guerrero F.D."/>
            <person name="Moolhuijzen P."/>
            <person name="Goolsby J.A."/>
            <person name="Tidwell J."/>
            <person name="Bellgard S.E."/>
            <person name="Bellgard M.I."/>
        </authorList>
    </citation>
    <scope>NUCLEOTIDE SEQUENCE</scope>
    <source>
        <tissue evidence="1">Shoot tissue taken approximately 20 cm above the soil surface</tissue>
    </source>
</reference>
<proteinExistence type="predicted"/>
<accession>A0A0A9ADE4</accession>
<name>A0A0A9ADE4_ARUDO</name>
<dbReference type="EMBL" id="GBRH01248784">
    <property type="protein sequence ID" value="JAD49111.1"/>
    <property type="molecule type" value="Transcribed_RNA"/>
</dbReference>
<protein>
    <submittedName>
        <fullName evidence="1">Uncharacterized protein</fullName>
    </submittedName>
</protein>
<evidence type="ECO:0000313" key="1">
    <source>
        <dbReference type="EMBL" id="JAD49111.1"/>
    </source>
</evidence>
<sequence>MCPAHMPPPPPH</sequence>
<reference evidence="1" key="1">
    <citation type="submission" date="2014-09" db="EMBL/GenBank/DDBJ databases">
        <authorList>
            <person name="Magalhaes I.L.F."/>
            <person name="Oliveira U."/>
            <person name="Santos F.R."/>
            <person name="Vidigal T.H.D.A."/>
            <person name="Brescovit A.D."/>
            <person name="Santos A.J."/>
        </authorList>
    </citation>
    <scope>NUCLEOTIDE SEQUENCE</scope>
    <source>
        <tissue evidence="1">Shoot tissue taken approximately 20 cm above the soil surface</tissue>
    </source>
</reference>